<dbReference type="STRING" id="56723.ENSLBEP00000018734"/>
<dbReference type="InParanoid" id="A0A3Q3FGV7"/>
<dbReference type="SMART" id="SM00028">
    <property type="entry name" value="TPR"/>
    <property type="match status" value="7"/>
</dbReference>
<sequence length="455" mass="50908">MVKTHLLDIQRPVDKTSKFLQLYFRASVSALQPLSLKGFVFDRLCWAPGIKLKVCVCVCLCDFQAASDALSSLGHVYTAIGDYPNALASHKQCVLLARQRQCQLSEARQLGNMGAVYTALGDFTNAVQCHEQHLDISKLAQEQGDRAIEMRAYAGLGHAARFNVQDAAHRDLERARQYHQHQLELAQELQDRAAQGRGRAYGNMGNAYHALGIFDQAVRRILKLYLCFQVNDRPSQASTHGNLAVAYQALGAHDRALQHYLHHLTIARELQDTQSEARALGKLLRQLDTALSFHSQELTVRKDLGDQQGECRALGHLAAVHMALGDYATTFQCYETQLGLAQGLRDARLEAQVHGNMGITKMNMSVFEEAIGYFEQQLAMLQQLSGTESMLDRGRAYGNLADCYDALGDFEEAIQYYEKYLTVAQSLNHVQDQEKAYRGLGSAHRYSKPQRRAQC</sequence>
<dbReference type="AlphaFoldDB" id="A0A3Q3FGV7"/>
<evidence type="ECO:0000313" key="2">
    <source>
        <dbReference type="Ensembl" id="ENSLBEP00000018734.1"/>
    </source>
</evidence>
<feature type="repeat" description="TPR" evidence="1">
    <location>
        <begin position="67"/>
        <end position="100"/>
    </location>
</feature>
<reference evidence="2" key="2">
    <citation type="submission" date="2025-09" db="UniProtKB">
        <authorList>
            <consortium name="Ensembl"/>
        </authorList>
    </citation>
    <scope>IDENTIFICATION</scope>
</reference>
<dbReference type="Proteomes" id="UP000261660">
    <property type="component" value="Unplaced"/>
</dbReference>
<dbReference type="InterPro" id="IPR011990">
    <property type="entry name" value="TPR-like_helical_dom_sf"/>
</dbReference>
<reference evidence="2" key="1">
    <citation type="submission" date="2025-08" db="UniProtKB">
        <authorList>
            <consortium name="Ensembl"/>
        </authorList>
    </citation>
    <scope>IDENTIFICATION</scope>
</reference>
<evidence type="ECO:0000256" key="1">
    <source>
        <dbReference type="PROSITE-ProRule" id="PRU00339"/>
    </source>
</evidence>
<protein>
    <submittedName>
        <fullName evidence="2">Uncharacterized protein</fullName>
    </submittedName>
</protein>
<proteinExistence type="predicted"/>
<dbReference type="PANTHER" id="PTHR10098">
    <property type="entry name" value="RAPSYN-RELATED"/>
    <property type="match status" value="1"/>
</dbReference>
<dbReference type="Pfam" id="PF13424">
    <property type="entry name" value="TPR_12"/>
    <property type="match status" value="2"/>
</dbReference>
<accession>A0A3Q3FGV7</accession>
<dbReference type="Pfam" id="PF13176">
    <property type="entry name" value="TPR_7"/>
    <property type="match status" value="1"/>
</dbReference>
<dbReference type="PROSITE" id="PS50005">
    <property type="entry name" value="TPR"/>
    <property type="match status" value="2"/>
</dbReference>
<dbReference type="PANTHER" id="PTHR10098:SF108">
    <property type="entry name" value="TETRATRICOPEPTIDE REPEAT PROTEIN 28"/>
    <property type="match status" value="1"/>
</dbReference>
<dbReference type="SUPFAM" id="SSF48452">
    <property type="entry name" value="TPR-like"/>
    <property type="match status" value="3"/>
</dbReference>
<dbReference type="Ensembl" id="ENSLBET00000019762.1">
    <property type="protein sequence ID" value="ENSLBEP00000018734.1"/>
    <property type="gene ID" value="ENSLBEG00000014393.1"/>
</dbReference>
<dbReference type="InterPro" id="IPR019734">
    <property type="entry name" value="TPR_rpt"/>
</dbReference>
<keyword evidence="1" id="KW-0802">TPR repeat</keyword>
<dbReference type="Gene3D" id="1.25.40.10">
    <property type="entry name" value="Tetratricopeptide repeat domain"/>
    <property type="match status" value="3"/>
</dbReference>
<organism evidence="2 3">
    <name type="scientific">Labrus bergylta</name>
    <name type="common">ballan wrasse</name>
    <dbReference type="NCBI Taxonomy" id="56723"/>
    <lineage>
        <taxon>Eukaryota</taxon>
        <taxon>Metazoa</taxon>
        <taxon>Chordata</taxon>
        <taxon>Craniata</taxon>
        <taxon>Vertebrata</taxon>
        <taxon>Euteleostomi</taxon>
        <taxon>Actinopterygii</taxon>
        <taxon>Neopterygii</taxon>
        <taxon>Teleostei</taxon>
        <taxon>Neoteleostei</taxon>
        <taxon>Acanthomorphata</taxon>
        <taxon>Eupercaria</taxon>
        <taxon>Labriformes</taxon>
        <taxon>Labridae</taxon>
        <taxon>Labrus</taxon>
    </lineage>
</organism>
<name>A0A3Q3FGV7_9LABR</name>
<evidence type="ECO:0000313" key="3">
    <source>
        <dbReference type="Proteomes" id="UP000261660"/>
    </source>
</evidence>
<feature type="repeat" description="TPR" evidence="1">
    <location>
        <begin position="394"/>
        <end position="427"/>
    </location>
</feature>
<dbReference type="FunFam" id="1.25.40.10:FF:001539">
    <property type="entry name" value="AGAP002648-PA"/>
    <property type="match status" value="1"/>
</dbReference>
<dbReference type="GeneTree" id="ENSGT00940000156428"/>
<keyword evidence="3" id="KW-1185">Reference proteome</keyword>